<evidence type="ECO:0000313" key="1">
    <source>
        <dbReference type="EMBL" id="KAI0292669.1"/>
    </source>
</evidence>
<sequence length="189" mass="20720">EMAQKPHAVVYSGLRRGEGGGTCKTMADAVTGLVLPHRPCHLIPLTGWGRGDGKSRAHLESPRPPFGKRFYKEVIAWKDGDAVDKHTMEEGVTRNISGTPWNYGAPHPLPRLQFTISVARSALVSCPTSVNNRWLVCITPNSRHEARTTWPLLPNRCHDCGCLVSLRTSSRIFYPSSSNCCTLSSGSPI</sequence>
<evidence type="ECO:0000313" key="2">
    <source>
        <dbReference type="Proteomes" id="UP001203297"/>
    </source>
</evidence>
<feature type="non-terminal residue" evidence="1">
    <location>
        <position position="189"/>
    </location>
</feature>
<comment type="caution">
    <text evidence="1">The sequence shown here is derived from an EMBL/GenBank/DDBJ whole genome shotgun (WGS) entry which is preliminary data.</text>
</comment>
<proteinExistence type="predicted"/>
<organism evidence="1 2">
    <name type="scientific">Multifurca ochricompacta</name>
    <dbReference type="NCBI Taxonomy" id="376703"/>
    <lineage>
        <taxon>Eukaryota</taxon>
        <taxon>Fungi</taxon>
        <taxon>Dikarya</taxon>
        <taxon>Basidiomycota</taxon>
        <taxon>Agaricomycotina</taxon>
        <taxon>Agaricomycetes</taxon>
        <taxon>Russulales</taxon>
        <taxon>Russulaceae</taxon>
        <taxon>Multifurca</taxon>
    </lineage>
</organism>
<keyword evidence="2" id="KW-1185">Reference proteome</keyword>
<protein>
    <submittedName>
        <fullName evidence="1">Uncharacterized protein</fullName>
    </submittedName>
</protein>
<reference evidence="1" key="1">
    <citation type="journal article" date="2022" name="New Phytol.">
        <title>Evolutionary transition to the ectomycorrhizal habit in the genomes of a hyperdiverse lineage of mushroom-forming fungi.</title>
        <authorList>
            <person name="Looney B."/>
            <person name="Miyauchi S."/>
            <person name="Morin E."/>
            <person name="Drula E."/>
            <person name="Courty P.E."/>
            <person name="Kohler A."/>
            <person name="Kuo A."/>
            <person name="LaButti K."/>
            <person name="Pangilinan J."/>
            <person name="Lipzen A."/>
            <person name="Riley R."/>
            <person name="Andreopoulos W."/>
            <person name="He G."/>
            <person name="Johnson J."/>
            <person name="Nolan M."/>
            <person name="Tritt A."/>
            <person name="Barry K.W."/>
            <person name="Grigoriev I.V."/>
            <person name="Nagy L.G."/>
            <person name="Hibbett D."/>
            <person name="Henrissat B."/>
            <person name="Matheny P.B."/>
            <person name="Labbe J."/>
            <person name="Martin F.M."/>
        </authorList>
    </citation>
    <scope>NUCLEOTIDE SEQUENCE</scope>
    <source>
        <strain evidence="1">BPL690</strain>
    </source>
</reference>
<dbReference type="EMBL" id="WTXG01000114">
    <property type="protein sequence ID" value="KAI0292669.1"/>
    <property type="molecule type" value="Genomic_DNA"/>
</dbReference>
<dbReference type="AlphaFoldDB" id="A0AAD4QJR9"/>
<accession>A0AAD4QJR9</accession>
<name>A0AAD4QJR9_9AGAM</name>
<dbReference type="Proteomes" id="UP001203297">
    <property type="component" value="Unassembled WGS sequence"/>
</dbReference>
<gene>
    <name evidence="1" type="ORF">B0F90DRAFT_1768628</name>
</gene>